<dbReference type="RefSeq" id="WP_345716058.1">
    <property type="nucleotide sequence ID" value="NZ_BAABFP010000004.1"/>
</dbReference>
<dbReference type="GO" id="GO:0032259">
    <property type="term" value="P:methylation"/>
    <property type="evidence" value="ECO:0007669"/>
    <property type="project" value="UniProtKB-KW"/>
</dbReference>
<accession>A0ABW1JDL2</accession>
<feature type="compositionally biased region" description="Basic residues" evidence="7">
    <location>
        <begin position="230"/>
        <end position="239"/>
    </location>
</feature>
<sequence length="239" mass="25016">MKPEDASPVDLPPTPAVAGTVFADQLPLAEEFVGHLATTGVRHGLIGPREVPRLWERHVLNCAVISDLLPAGAAVIDIGSGAGLPGVCLAIRRPDLQVTLVEPLLRRVTWLTSVLEAMGLDRVVVRRARAEEVAGELTAAFVTARAVAPLERLARWGLPLLEPGGSMVAIKGSSAQDEVDAAAALLTRAGCAASVITVGEGLLVEPTVVVRLDRGPGELTGLSPASSTPKKARRARPRR</sequence>
<evidence type="ECO:0000256" key="4">
    <source>
        <dbReference type="ARBA" id="ARBA00022679"/>
    </source>
</evidence>
<dbReference type="InterPro" id="IPR029063">
    <property type="entry name" value="SAM-dependent_MTases_sf"/>
</dbReference>
<comment type="caution">
    <text evidence="6">Lacks conserved residue(s) required for the propagation of feature annotation.</text>
</comment>
<dbReference type="NCBIfam" id="TIGR00138">
    <property type="entry name" value="rsmG_gidB"/>
    <property type="match status" value="1"/>
</dbReference>
<name>A0ABW1JDL2_9ACTN</name>
<keyword evidence="9" id="KW-1185">Reference proteome</keyword>
<evidence type="ECO:0000256" key="1">
    <source>
        <dbReference type="ARBA" id="ARBA00022490"/>
    </source>
</evidence>
<keyword evidence="1 6" id="KW-0963">Cytoplasm</keyword>
<feature type="region of interest" description="Disordered" evidence="7">
    <location>
        <begin position="215"/>
        <end position="239"/>
    </location>
</feature>
<feature type="binding site" evidence="6">
    <location>
        <position position="79"/>
    </location>
    <ligand>
        <name>S-adenosyl-L-methionine</name>
        <dbReference type="ChEBI" id="CHEBI:59789"/>
    </ligand>
</feature>
<dbReference type="EMBL" id="JBHSRD010000003">
    <property type="protein sequence ID" value="MFC6007250.1"/>
    <property type="molecule type" value="Genomic_DNA"/>
</dbReference>
<keyword evidence="5 6" id="KW-0949">S-adenosyl-L-methionine</keyword>
<feature type="binding site" evidence="6">
    <location>
        <position position="145"/>
    </location>
    <ligand>
        <name>S-adenosyl-L-methionine</name>
        <dbReference type="ChEBI" id="CHEBI:59789"/>
    </ligand>
</feature>
<dbReference type="InterPro" id="IPR003682">
    <property type="entry name" value="rRNA_ssu_MeTfrase_G"/>
</dbReference>
<keyword evidence="3 6" id="KW-0489">Methyltransferase</keyword>
<dbReference type="EC" id="2.1.1.-" evidence="6"/>
<feature type="binding site" evidence="6">
    <location>
        <position position="84"/>
    </location>
    <ligand>
        <name>S-adenosyl-L-methionine</name>
        <dbReference type="ChEBI" id="CHEBI:59789"/>
    </ligand>
</feature>
<comment type="function">
    <text evidence="6">Specifically methylates the N7 position of a guanine in 16S rRNA.</text>
</comment>
<dbReference type="SUPFAM" id="SSF53335">
    <property type="entry name" value="S-adenosyl-L-methionine-dependent methyltransferases"/>
    <property type="match status" value="1"/>
</dbReference>
<organism evidence="8 9">
    <name type="scientific">Angustibacter luteus</name>
    <dbReference type="NCBI Taxonomy" id="658456"/>
    <lineage>
        <taxon>Bacteria</taxon>
        <taxon>Bacillati</taxon>
        <taxon>Actinomycetota</taxon>
        <taxon>Actinomycetes</taxon>
        <taxon>Kineosporiales</taxon>
        <taxon>Kineosporiaceae</taxon>
    </lineage>
</organism>
<evidence type="ECO:0000256" key="3">
    <source>
        <dbReference type="ARBA" id="ARBA00022603"/>
    </source>
</evidence>
<dbReference type="PANTHER" id="PTHR31760:SF0">
    <property type="entry name" value="S-ADENOSYL-L-METHIONINE-DEPENDENT METHYLTRANSFERASES SUPERFAMILY PROTEIN"/>
    <property type="match status" value="1"/>
</dbReference>
<comment type="caution">
    <text evidence="8">The sequence shown here is derived from an EMBL/GenBank/DDBJ whole genome shotgun (WGS) entry which is preliminary data.</text>
</comment>
<dbReference type="Gene3D" id="3.40.50.150">
    <property type="entry name" value="Vaccinia Virus protein VP39"/>
    <property type="match status" value="1"/>
</dbReference>
<comment type="similarity">
    <text evidence="6">Belongs to the methyltransferase superfamily. RNA methyltransferase RsmG family.</text>
</comment>
<dbReference type="HAMAP" id="MF_00074">
    <property type="entry name" value="16SrRNA_methyltr_G"/>
    <property type="match status" value="1"/>
</dbReference>
<evidence type="ECO:0000313" key="8">
    <source>
        <dbReference type="EMBL" id="MFC6007250.1"/>
    </source>
</evidence>
<comment type="subcellular location">
    <subcellularLocation>
        <location evidence="6">Cytoplasm</location>
    </subcellularLocation>
</comment>
<gene>
    <name evidence="6 8" type="primary">rsmG</name>
    <name evidence="8" type="ORF">ACFQDO_08915</name>
</gene>
<evidence type="ECO:0000256" key="7">
    <source>
        <dbReference type="SAM" id="MobiDB-lite"/>
    </source>
</evidence>
<dbReference type="PANTHER" id="PTHR31760">
    <property type="entry name" value="S-ADENOSYL-L-METHIONINE-DEPENDENT METHYLTRANSFERASES SUPERFAMILY PROTEIN"/>
    <property type="match status" value="1"/>
</dbReference>
<feature type="binding site" evidence="6">
    <location>
        <begin position="130"/>
        <end position="131"/>
    </location>
    <ligand>
        <name>S-adenosyl-L-methionine</name>
        <dbReference type="ChEBI" id="CHEBI:59789"/>
    </ligand>
</feature>
<dbReference type="GO" id="GO:0008168">
    <property type="term" value="F:methyltransferase activity"/>
    <property type="evidence" value="ECO:0007669"/>
    <property type="project" value="UniProtKB-KW"/>
</dbReference>
<protein>
    <recommendedName>
        <fullName evidence="6">Ribosomal RNA small subunit methyltransferase G</fullName>
        <ecNumber evidence="6">2.1.1.-</ecNumber>
    </recommendedName>
    <alternativeName>
        <fullName evidence="6">16S rRNA 7-methylguanosine methyltransferase</fullName>
        <shortName evidence="6">16S rRNA m7G methyltransferase</shortName>
    </alternativeName>
</protein>
<dbReference type="Proteomes" id="UP001596189">
    <property type="component" value="Unassembled WGS sequence"/>
</dbReference>
<evidence type="ECO:0000313" key="9">
    <source>
        <dbReference type="Proteomes" id="UP001596189"/>
    </source>
</evidence>
<evidence type="ECO:0000256" key="5">
    <source>
        <dbReference type="ARBA" id="ARBA00022691"/>
    </source>
</evidence>
<evidence type="ECO:0000256" key="2">
    <source>
        <dbReference type="ARBA" id="ARBA00022552"/>
    </source>
</evidence>
<dbReference type="Pfam" id="PF02527">
    <property type="entry name" value="GidB"/>
    <property type="match status" value="1"/>
</dbReference>
<evidence type="ECO:0000256" key="6">
    <source>
        <dbReference type="HAMAP-Rule" id="MF_00074"/>
    </source>
</evidence>
<keyword evidence="2 6" id="KW-0698">rRNA processing</keyword>
<proteinExistence type="inferred from homology"/>
<keyword evidence="4 6" id="KW-0808">Transferase</keyword>
<reference evidence="9" key="1">
    <citation type="journal article" date="2019" name="Int. J. Syst. Evol. Microbiol.">
        <title>The Global Catalogue of Microorganisms (GCM) 10K type strain sequencing project: providing services to taxonomists for standard genome sequencing and annotation.</title>
        <authorList>
            <consortium name="The Broad Institute Genomics Platform"/>
            <consortium name="The Broad Institute Genome Sequencing Center for Infectious Disease"/>
            <person name="Wu L."/>
            <person name="Ma J."/>
        </authorList>
    </citation>
    <scope>NUCLEOTIDE SEQUENCE [LARGE SCALE GENOMIC DNA]</scope>
    <source>
        <strain evidence="9">KACC 14249</strain>
    </source>
</reference>